<evidence type="ECO:0000313" key="1">
    <source>
        <dbReference type="EMBL" id="QBK93933.1"/>
    </source>
</evidence>
<sequence>MISLLKIDIFWINLIRQVNMGSRISKKYVEKIFVSNRRNPNIISDKQIKKFKKFRDLYRVLYVSGDMFVYGLKNDTDDKISVNKVISITTSTRIVPTKQIKGFVKIGGIVSDEEKDTYSNKITIKGDVLPGEERSWYTPYEVILVRIGLMENDPIDYFIELALKFGKYKGTKSFNSTAGGALINIKWDQCEDIMEALKKEFKSELERGKCTIVSCLALLK</sequence>
<accession>A0A481ZD99</accession>
<reference evidence="1" key="1">
    <citation type="journal article" date="2019" name="MBio">
        <title>Virus Genomes from Deep Sea Sediments Expand the Ocean Megavirome and Support Independent Origins of Viral Gigantism.</title>
        <authorList>
            <person name="Backstrom D."/>
            <person name="Yutin N."/>
            <person name="Jorgensen S.L."/>
            <person name="Dharamshi J."/>
            <person name="Homa F."/>
            <person name="Zaremba-Niedwiedzka K."/>
            <person name="Spang A."/>
            <person name="Wolf Y.I."/>
            <person name="Koonin E.V."/>
            <person name="Ettema T.J."/>
        </authorList>
    </citation>
    <scope>NUCLEOTIDE SEQUENCE</scope>
</reference>
<name>A0A481ZD99_9VIRU</name>
<organism evidence="1">
    <name type="scientific">Pithovirus LCPAC406</name>
    <dbReference type="NCBI Taxonomy" id="2506599"/>
    <lineage>
        <taxon>Viruses</taxon>
        <taxon>Pithoviruses</taxon>
    </lineage>
</organism>
<gene>
    <name evidence="1" type="ORF">LCPAC406_02470</name>
</gene>
<dbReference type="EMBL" id="MK500608">
    <property type="protein sequence ID" value="QBK93933.1"/>
    <property type="molecule type" value="Genomic_DNA"/>
</dbReference>
<proteinExistence type="predicted"/>
<protein>
    <submittedName>
        <fullName evidence="1">Uncharacterized protein</fullName>
    </submittedName>
</protein>